<dbReference type="EMBL" id="NIGF01000007">
    <property type="protein sequence ID" value="PQV63989.1"/>
    <property type="molecule type" value="Genomic_DNA"/>
</dbReference>
<evidence type="ECO:0000256" key="5">
    <source>
        <dbReference type="ARBA" id="ARBA00022723"/>
    </source>
</evidence>
<dbReference type="Pfam" id="PF00204">
    <property type="entry name" value="DNA_gyraseB"/>
    <property type="match status" value="1"/>
</dbReference>
<name>A0A2S8STB4_9BACT</name>
<dbReference type="PROSITE" id="PS00177">
    <property type="entry name" value="TOPOISOMERASE_II"/>
    <property type="match status" value="1"/>
</dbReference>
<keyword evidence="9" id="KW-0799">Topoisomerase</keyword>
<dbReference type="Pfam" id="PF01751">
    <property type="entry name" value="Toprim"/>
    <property type="match status" value="1"/>
</dbReference>
<dbReference type="InterPro" id="IPR013760">
    <property type="entry name" value="Topo_IIA-like_dom_sf"/>
</dbReference>
<dbReference type="PRINTS" id="PR00418">
    <property type="entry name" value="TPI2FAMILY"/>
</dbReference>
<dbReference type="PANTHER" id="PTHR45866">
    <property type="entry name" value="DNA GYRASE/TOPOISOMERASE SUBUNIT B"/>
    <property type="match status" value="1"/>
</dbReference>
<evidence type="ECO:0000256" key="11">
    <source>
        <dbReference type="ARBA" id="ARBA00023235"/>
    </source>
</evidence>
<dbReference type="InterPro" id="IPR018522">
    <property type="entry name" value="TopoIIA_CS"/>
</dbReference>
<dbReference type="PROSITE" id="PS50880">
    <property type="entry name" value="TOPRIM"/>
    <property type="match status" value="1"/>
</dbReference>
<dbReference type="CDD" id="cd16928">
    <property type="entry name" value="HATPase_GyrB-like"/>
    <property type="match status" value="1"/>
</dbReference>
<dbReference type="FunCoup" id="A0A2S8STB4">
    <property type="interactions" value="375"/>
</dbReference>
<evidence type="ECO:0000256" key="8">
    <source>
        <dbReference type="ARBA" id="ARBA00022842"/>
    </source>
</evidence>
<dbReference type="PRINTS" id="PR01159">
    <property type="entry name" value="DNAGYRASEB"/>
</dbReference>
<evidence type="ECO:0000313" key="14">
    <source>
        <dbReference type="Proteomes" id="UP000237684"/>
    </source>
</evidence>
<dbReference type="Proteomes" id="UP000237684">
    <property type="component" value="Unassembled WGS sequence"/>
</dbReference>
<dbReference type="GO" id="GO:0005524">
    <property type="term" value="F:ATP binding"/>
    <property type="evidence" value="ECO:0007669"/>
    <property type="project" value="UniProtKB-KW"/>
</dbReference>
<sequence>MAEATKNQGNYNAENITWLEGLDAVRHRPGMYIGSTDTKGIFVLCREVLDNSTDEAMGGHADQVTMKLLPNDKVSIEDNGRGIPVGLHPKTGRSALELVMTELHAGGKFDSDNYKVAAGLHGVGVSVVNALSVETVVEVKRDGKLYRQNYSKGIPQDDVTVVGTSEGTGTLVSYRADDSIFPSVELELEMVRKRLRELSYLVPTCTFTLENHRVEPPVIESYHNKGGLASFCEHLNRNKTSLFPRSIHFRGERKDENGPKTIDVEVAIQYNDGYHDTIVAFGNSIHNVHGGLHESGFKTGLTRAVVNYARKKGLLKDKDPKIEGEDVREGLVGIVSVKVSDPIFSSQAKERLAGPAFIEGAVNSLVGEGLTEYLEENPQIALKIIQKSVIAAQAREAARKAIDLVKRKNALESDSLPGKLADCSEKDPRQCEIFLVEGDSAGGSAKQGRDRKFQAILPLRGKIINVEKNRLDKILGNEEIRAMITAFGTGIADRVDYDDIAAEIEEMSEGVLDLAPNADGEVLDAPEDISVAFEVGGNGNASADVNGNGAPRKRNAKGGKVNAAFDIQRLRYDRIIIMCDADVDGSHIRTLLLTFFFRYMRPLVEAGHIYIAKPPLYAIRRGKKIEYVYSDAERDRAMKGSRGEVGRFKGLGEMNPEELWTTTMLPENRLLMQVTLDDAAEADQIFSILMGDAVEPRKLFIEENAHLVADLDV</sequence>
<comment type="cofactor">
    <cofactor evidence="2">
        <name>Mg(2+)</name>
        <dbReference type="ChEBI" id="CHEBI:18420"/>
    </cofactor>
</comment>
<keyword evidence="5" id="KW-0479">Metal-binding</keyword>
<dbReference type="InterPro" id="IPR036890">
    <property type="entry name" value="HATPase_C_sf"/>
</dbReference>
<dbReference type="Pfam" id="PF02518">
    <property type="entry name" value="HATPase_c"/>
    <property type="match status" value="1"/>
</dbReference>
<evidence type="ECO:0000256" key="7">
    <source>
        <dbReference type="ARBA" id="ARBA00022840"/>
    </source>
</evidence>
<proteinExistence type="inferred from homology"/>
<keyword evidence="7" id="KW-0067">ATP-binding</keyword>
<gene>
    <name evidence="13" type="ORF">B1R32_10711</name>
</gene>
<evidence type="ECO:0000313" key="13">
    <source>
        <dbReference type="EMBL" id="PQV63989.1"/>
    </source>
</evidence>
<dbReference type="GO" id="GO:0003918">
    <property type="term" value="F:DNA topoisomerase type II (double strand cut, ATP-hydrolyzing) activity"/>
    <property type="evidence" value="ECO:0007669"/>
    <property type="project" value="UniProtKB-EC"/>
</dbReference>
<evidence type="ECO:0000256" key="3">
    <source>
        <dbReference type="ARBA" id="ARBA00010708"/>
    </source>
</evidence>
<dbReference type="PANTHER" id="PTHR45866:SF1">
    <property type="entry name" value="DNA GYRASE SUBUNIT B, MITOCHONDRIAL"/>
    <property type="match status" value="1"/>
</dbReference>
<dbReference type="SUPFAM" id="SSF56719">
    <property type="entry name" value="Type II DNA topoisomerase"/>
    <property type="match status" value="2"/>
</dbReference>
<dbReference type="InterPro" id="IPR006171">
    <property type="entry name" value="TOPRIM_dom"/>
</dbReference>
<feature type="domain" description="Toprim" evidence="12">
    <location>
        <begin position="431"/>
        <end position="615"/>
    </location>
</feature>
<dbReference type="InterPro" id="IPR000565">
    <property type="entry name" value="Topo_IIA_B"/>
</dbReference>
<dbReference type="Gene3D" id="3.30.565.10">
    <property type="entry name" value="Histidine kinase-like ATPase, C-terminal domain"/>
    <property type="match status" value="1"/>
</dbReference>
<dbReference type="AlphaFoldDB" id="A0A2S8STB4"/>
<dbReference type="Pfam" id="PF00986">
    <property type="entry name" value="DNA_gyraseB_C"/>
    <property type="match status" value="1"/>
</dbReference>
<organism evidence="13 14">
    <name type="scientific">Abditibacterium utsteinense</name>
    <dbReference type="NCBI Taxonomy" id="1960156"/>
    <lineage>
        <taxon>Bacteria</taxon>
        <taxon>Pseudomonadati</taxon>
        <taxon>Abditibacteriota</taxon>
        <taxon>Abditibacteriia</taxon>
        <taxon>Abditibacteriales</taxon>
        <taxon>Abditibacteriaceae</taxon>
        <taxon>Abditibacterium</taxon>
    </lineage>
</organism>
<evidence type="ECO:0000256" key="1">
    <source>
        <dbReference type="ARBA" id="ARBA00000185"/>
    </source>
</evidence>
<evidence type="ECO:0000256" key="9">
    <source>
        <dbReference type="ARBA" id="ARBA00023029"/>
    </source>
</evidence>
<dbReference type="Gene3D" id="3.30.230.10">
    <property type="match status" value="1"/>
</dbReference>
<dbReference type="GO" id="GO:0006265">
    <property type="term" value="P:DNA topological change"/>
    <property type="evidence" value="ECO:0007669"/>
    <property type="project" value="InterPro"/>
</dbReference>
<keyword evidence="6" id="KW-0547">Nucleotide-binding</keyword>
<dbReference type="InParanoid" id="A0A2S8STB4"/>
<dbReference type="SUPFAM" id="SSF54211">
    <property type="entry name" value="Ribosomal protein S5 domain 2-like"/>
    <property type="match status" value="1"/>
</dbReference>
<dbReference type="InterPro" id="IPR003594">
    <property type="entry name" value="HATPase_dom"/>
</dbReference>
<dbReference type="SMART" id="SM00433">
    <property type="entry name" value="TOP2c"/>
    <property type="match status" value="1"/>
</dbReference>
<comment type="catalytic activity">
    <reaction evidence="1">
        <text>ATP-dependent breakage, passage and rejoining of double-stranded DNA.</text>
        <dbReference type="EC" id="5.6.2.2"/>
    </reaction>
</comment>
<dbReference type="InterPro" id="IPR002288">
    <property type="entry name" value="DNA_gyrase_B_C"/>
</dbReference>
<dbReference type="GO" id="GO:0046872">
    <property type="term" value="F:metal ion binding"/>
    <property type="evidence" value="ECO:0007669"/>
    <property type="project" value="UniProtKB-KW"/>
</dbReference>
<dbReference type="InterPro" id="IPR001241">
    <property type="entry name" value="Topo_IIA"/>
</dbReference>
<keyword evidence="10" id="KW-0238">DNA-binding</keyword>
<reference evidence="13 14" key="1">
    <citation type="journal article" date="2018" name="Syst. Appl. Microbiol.">
        <title>Abditibacterium utsteinense sp. nov., the first cultivated member of candidate phylum FBP, isolated from ice-free Antarctic soil samples.</title>
        <authorList>
            <person name="Tahon G."/>
            <person name="Tytgat B."/>
            <person name="Lebbe L."/>
            <person name="Carlier A."/>
            <person name="Willems A."/>
        </authorList>
    </citation>
    <scope>NUCLEOTIDE SEQUENCE [LARGE SCALE GENOMIC DNA]</scope>
    <source>
        <strain evidence="13 14">LMG 29911</strain>
    </source>
</reference>
<dbReference type="Gene3D" id="3.40.50.670">
    <property type="match status" value="2"/>
</dbReference>
<protein>
    <recommendedName>
        <fullName evidence="4">DNA topoisomerase (ATP-hydrolyzing)</fullName>
        <ecNumber evidence="4">5.6.2.2</ecNumber>
    </recommendedName>
</protein>
<keyword evidence="8" id="KW-0460">Magnesium</keyword>
<comment type="similarity">
    <text evidence="3">Belongs to the type II topoisomerase GyrB family.</text>
</comment>
<dbReference type="SUPFAM" id="SSF55874">
    <property type="entry name" value="ATPase domain of HSP90 chaperone/DNA topoisomerase II/histidine kinase"/>
    <property type="match status" value="1"/>
</dbReference>
<keyword evidence="14" id="KW-1185">Reference proteome</keyword>
<evidence type="ECO:0000256" key="6">
    <source>
        <dbReference type="ARBA" id="ARBA00022741"/>
    </source>
</evidence>
<comment type="caution">
    <text evidence="13">The sequence shown here is derived from an EMBL/GenBank/DDBJ whole genome shotgun (WGS) entry which is preliminary data.</text>
</comment>
<dbReference type="SMART" id="SM00387">
    <property type="entry name" value="HATPase_c"/>
    <property type="match status" value="1"/>
</dbReference>
<dbReference type="OrthoDB" id="9802808at2"/>
<dbReference type="GO" id="GO:0003677">
    <property type="term" value="F:DNA binding"/>
    <property type="evidence" value="ECO:0007669"/>
    <property type="project" value="UniProtKB-KW"/>
</dbReference>
<dbReference type="InterPro" id="IPR020568">
    <property type="entry name" value="Ribosomal_Su5_D2-typ_SF"/>
</dbReference>
<dbReference type="RefSeq" id="WP_105483469.1">
    <property type="nucleotide sequence ID" value="NZ_NIGF01000007.1"/>
</dbReference>
<dbReference type="EC" id="5.6.2.2" evidence="4"/>
<evidence type="ECO:0000259" key="12">
    <source>
        <dbReference type="PROSITE" id="PS50880"/>
    </source>
</evidence>
<dbReference type="InterPro" id="IPR014721">
    <property type="entry name" value="Ribsml_uS5_D2-typ_fold_subgr"/>
</dbReference>
<evidence type="ECO:0000256" key="2">
    <source>
        <dbReference type="ARBA" id="ARBA00001946"/>
    </source>
</evidence>
<dbReference type="InterPro" id="IPR013506">
    <property type="entry name" value="Topo_IIA_bsu_dom2"/>
</dbReference>
<accession>A0A2S8STB4</accession>
<evidence type="ECO:0000256" key="10">
    <source>
        <dbReference type="ARBA" id="ARBA00023125"/>
    </source>
</evidence>
<keyword evidence="11" id="KW-0413">Isomerase</keyword>
<dbReference type="InterPro" id="IPR013759">
    <property type="entry name" value="Topo_IIA_B_C"/>
</dbReference>
<evidence type="ECO:0000256" key="4">
    <source>
        <dbReference type="ARBA" id="ARBA00012895"/>
    </source>
</evidence>